<evidence type="ECO:0000313" key="3">
    <source>
        <dbReference type="Proteomes" id="UP000276254"/>
    </source>
</evidence>
<gene>
    <name evidence="2" type="ORF">D3Y57_09710</name>
</gene>
<organism evidence="2 3">
    <name type="scientific">Sphingomonas paeninsulae</name>
    <dbReference type="NCBI Taxonomy" id="2319844"/>
    <lineage>
        <taxon>Bacteria</taxon>
        <taxon>Pseudomonadati</taxon>
        <taxon>Pseudomonadota</taxon>
        <taxon>Alphaproteobacteria</taxon>
        <taxon>Sphingomonadales</taxon>
        <taxon>Sphingomonadaceae</taxon>
        <taxon>Sphingomonas</taxon>
    </lineage>
</organism>
<evidence type="ECO:0000259" key="1">
    <source>
        <dbReference type="PROSITE" id="PS50830"/>
    </source>
</evidence>
<proteinExistence type="predicted"/>
<dbReference type="InterPro" id="IPR016071">
    <property type="entry name" value="Staphylococal_nuclease_OB-fold"/>
</dbReference>
<dbReference type="KEGG" id="spha:D3Y57_09710"/>
<dbReference type="EMBL" id="CP032829">
    <property type="protein sequence ID" value="AYJ86189.1"/>
    <property type="molecule type" value="Genomic_DNA"/>
</dbReference>
<dbReference type="Pfam" id="PF00565">
    <property type="entry name" value="SNase"/>
    <property type="match status" value="1"/>
</dbReference>
<keyword evidence="3" id="KW-1185">Reference proteome</keyword>
<evidence type="ECO:0000313" key="2">
    <source>
        <dbReference type="EMBL" id="AYJ86189.1"/>
    </source>
</evidence>
<dbReference type="Gene3D" id="2.40.50.90">
    <property type="match status" value="1"/>
</dbReference>
<reference evidence="2 3" key="1">
    <citation type="submission" date="2018-09" db="EMBL/GenBank/DDBJ databases">
        <title>Sphingomonas peninsula sp. nov., isolated from fildes peninsula, Antarctic soil.</title>
        <authorList>
            <person name="Yingchao G."/>
        </authorList>
    </citation>
    <scope>NUCLEOTIDE SEQUENCE [LARGE SCALE GENOMIC DNA]</scope>
    <source>
        <strain evidence="2 3">YZ-8</strain>
    </source>
</reference>
<dbReference type="AlphaFoldDB" id="A0A494T9V7"/>
<name>A0A494T9V7_SPHPE</name>
<dbReference type="PROSITE" id="PS50830">
    <property type="entry name" value="TNASE_3"/>
    <property type="match status" value="1"/>
</dbReference>
<accession>A0A494T9V7</accession>
<dbReference type="Proteomes" id="UP000276254">
    <property type="component" value="Chromosome"/>
</dbReference>
<dbReference type="SUPFAM" id="SSF50199">
    <property type="entry name" value="Staphylococcal nuclease"/>
    <property type="match status" value="1"/>
</dbReference>
<sequence>MMNHPMLRHFTLACVLTSTLTGANFAIPTRIQQARFDYCFTGGGVNCVVDGDTFWVNREKVRIADIDAPETHQPRCPQERTLGNAATRRLHALLNAGPFRLASIDRDTDRYGRKLRIIVRSGQSLGEKLVAEGLAREWDGARRSWCT</sequence>
<dbReference type="OrthoDB" id="7469880at2"/>
<feature type="domain" description="TNase-like" evidence="1">
    <location>
        <begin position="43"/>
        <end position="136"/>
    </location>
</feature>
<protein>
    <submittedName>
        <fullName evidence="2">Thermonuclease family protein</fullName>
    </submittedName>
</protein>
<dbReference type="InterPro" id="IPR035437">
    <property type="entry name" value="SNase_OB-fold_sf"/>
</dbReference>